<evidence type="ECO:0000313" key="1">
    <source>
        <dbReference type="EMBL" id="KAK5846194.1"/>
    </source>
</evidence>
<dbReference type="EMBL" id="JARKNE010000001">
    <property type="protein sequence ID" value="KAK5846194.1"/>
    <property type="molecule type" value="Genomic_DNA"/>
</dbReference>
<evidence type="ECO:0000313" key="2">
    <source>
        <dbReference type="Proteomes" id="UP001358586"/>
    </source>
</evidence>
<sequence length="164" mass="19873">MDDFREVIDELSLVDLKTDNRWFTWVNNREGTTMVKERLDRFLILASDVDIFSFIETKGRKPREEQRDSRLMFRYNIYWAKATEVKNIIKNSWKMDMEDIMDKIENVGYDLGSWQFKRYKRMSRQIDALKSNINRLIDRSEKVYDGNKIKAMRLKLGKLLDREE</sequence>
<gene>
    <name evidence="1" type="ORF">PVK06_002468</name>
</gene>
<reference evidence="1 2" key="1">
    <citation type="submission" date="2023-03" db="EMBL/GenBank/DDBJ databases">
        <title>WGS of Gossypium arboreum.</title>
        <authorList>
            <person name="Yu D."/>
        </authorList>
    </citation>
    <scope>NUCLEOTIDE SEQUENCE [LARGE SCALE GENOMIC DNA]</scope>
    <source>
        <tissue evidence="1">Leaf</tissue>
    </source>
</reference>
<organism evidence="1 2">
    <name type="scientific">Gossypium arboreum</name>
    <name type="common">Tree cotton</name>
    <name type="synonym">Gossypium nanking</name>
    <dbReference type="NCBI Taxonomy" id="29729"/>
    <lineage>
        <taxon>Eukaryota</taxon>
        <taxon>Viridiplantae</taxon>
        <taxon>Streptophyta</taxon>
        <taxon>Embryophyta</taxon>
        <taxon>Tracheophyta</taxon>
        <taxon>Spermatophyta</taxon>
        <taxon>Magnoliopsida</taxon>
        <taxon>eudicotyledons</taxon>
        <taxon>Gunneridae</taxon>
        <taxon>Pentapetalae</taxon>
        <taxon>rosids</taxon>
        <taxon>malvids</taxon>
        <taxon>Malvales</taxon>
        <taxon>Malvaceae</taxon>
        <taxon>Malvoideae</taxon>
        <taxon>Gossypium</taxon>
    </lineage>
</organism>
<dbReference type="Proteomes" id="UP001358586">
    <property type="component" value="Chromosome 1"/>
</dbReference>
<name>A0ABR0R3T7_GOSAR</name>
<keyword evidence="2" id="KW-1185">Reference proteome</keyword>
<accession>A0ABR0R3T7</accession>
<protein>
    <submittedName>
        <fullName evidence="1">Uncharacterized protein</fullName>
    </submittedName>
</protein>
<dbReference type="PANTHER" id="PTHR33710">
    <property type="entry name" value="BNAC02G09200D PROTEIN"/>
    <property type="match status" value="1"/>
</dbReference>
<comment type="caution">
    <text evidence="1">The sequence shown here is derived from an EMBL/GenBank/DDBJ whole genome shotgun (WGS) entry which is preliminary data.</text>
</comment>
<proteinExistence type="predicted"/>
<dbReference type="PANTHER" id="PTHR33710:SF64">
    <property type="entry name" value="ENDONUCLEASE_EXONUCLEASE_PHOSPHATASE DOMAIN-CONTAINING PROTEIN"/>
    <property type="match status" value="1"/>
</dbReference>